<accession>A0A8S9UAZ4</accession>
<name>A0A8S9UAZ4_PHYIN</name>
<dbReference type="EMBL" id="JAACNO010002013">
    <property type="protein sequence ID" value="KAF4136114.1"/>
    <property type="molecule type" value="Genomic_DNA"/>
</dbReference>
<proteinExistence type="predicted"/>
<dbReference type="AlphaFoldDB" id="A0A8S9UAZ4"/>
<organism evidence="1 2">
    <name type="scientific">Phytophthora infestans</name>
    <name type="common">Potato late blight agent</name>
    <name type="synonym">Botrytis infestans</name>
    <dbReference type="NCBI Taxonomy" id="4787"/>
    <lineage>
        <taxon>Eukaryota</taxon>
        <taxon>Sar</taxon>
        <taxon>Stramenopiles</taxon>
        <taxon>Oomycota</taxon>
        <taxon>Peronosporomycetes</taxon>
        <taxon>Peronosporales</taxon>
        <taxon>Peronosporaceae</taxon>
        <taxon>Phytophthora</taxon>
    </lineage>
</organism>
<evidence type="ECO:0000313" key="1">
    <source>
        <dbReference type="EMBL" id="KAF4136114.1"/>
    </source>
</evidence>
<evidence type="ECO:0000313" key="2">
    <source>
        <dbReference type="Proteomes" id="UP000704712"/>
    </source>
</evidence>
<reference evidence="1" key="1">
    <citation type="submission" date="2020-03" db="EMBL/GenBank/DDBJ databases">
        <title>Hybrid Assembly of Korean Phytophthora infestans isolates.</title>
        <authorList>
            <person name="Prokchorchik M."/>
            <person name="Lee Y."/>
            <person name="Seo J."/>
            <person name="Cho J.-H."/>
            <person name="Park Y.-E."/>
            <person name="Jang D.-C."/>
            <person name="Im J.-S."/>
            <person name="Choi J.-G."/>
            <person name="Park H.-J."/>
            <person name="Lee G.-B."/>
            <person name="Lee Y.-G."/>
            <person name="Hong S.-Y."/>
            <person name="Cho K."/>
            <person name="Sohn K.H."/>
        </authorList>
    </citation>
    <scope>NUCLEOTIDE SEQUENCE</scope>
    <source>
        <strain evidence="1">KR_2_A2</strain>
    </source>
</reference>
<comment type="caution">
    <text evidence="1">The sequence shown here is derived from an EMBL/GenBank/DDBJ whole genome shotgun (WGS) entry which is preliminary data.</text>
</comment>
<dbReference type="Proteomes" id="UP000704712">
    <property type="component" value="Unassembled WGS sequence"/>
</dbReference>
<protein>
    <submittedName>
        <fullName evidence="1">Uncharacterized protein</fullName>
    </submittedName>
</protein>
<sequence>MGYASEVKIFSVFEQVGDAGVSVFVNVKLARGACDNPLVTLGVTVQQNKQVFGGVLPRFGRR</sequence>
<gene>
    <name evidence="1" type="ORF">GN958_ATG14672</name>
</gene>